<dbReference type="KEGG" id="nfl:COO91_08821"/>
<organism evidence="1 2">
    <name type="scientific">Nostoc flagelliforme CCNUN1</name>
    <dbReference type="NCBI Taxonomy" id="2038116"/>
    <lineage>
        <taxon>Bacteria</taxon>
        <taxon>Bacillati</taxon>
        <taxon>Cyanobacteriota</taxon>
        <taxon>Cyanophyceae</taxon>
        <taxon>Nostocales</taxon>
        <taxon>Nostocaceae</taxon>
        <taxon>Nostoc</taxon>
    </lineage>
</organism>
<sequence length="44" mass="5170">MARKLERQQQRSSTKKLSLLISRWLLVISHQSSVISQTQMTKDK</sequence>
<proteinExistence type="predicted"/>
<name>A0A2K8T6J7_9NOSO</name>
<dbReference type="AlphaFoldDB" id="A0A2K8T6J7"/>
<dbReference type="Proteomes" id="UP000232003">
    <property type="component" value="Chromosome"/>
</dbReference>
<gene>
    <name evidence="1" type="ORF">COO91_08821</name>
</gene>
<accession>A0A2K8T6J7</accession>
<keyword evidence="2" id="KW-1185">Reference proteome</keyword>
<protein>
    <submittedName>
        <fullName evidence="1">Uncharacterized protein</fullName>
    </submittedName>
</protein>
<evidence type="ECO:0000313" key="1">
    <source>
        <dbReference type="EMBL" id="AUB42675.1"/>
    </source>
</evidence>
<reference evidence="1 2" key="1">
    <citation type="submission" date="2017-11" db="EMBL/GenBank/DDBJ databases">
        <title>Complete genome of a free-living desiccation-tolerant cyanobacterium and its photosynthetic adaptation to extreme terrestrial habitat.</title>
        <authorList>
            <person name="Shang J."/>
        </authorList>
    </citation>
    <scope>NUCLEOTIDE SEQUENCE [LARGE SCALE GENOMIC DNA]</scope>
    <source>
        <strain evidence="1 2">CCNUN1</strain>
    </source>
</reference>
<evidence type="ECO:0000313" key="2">
    <source>
        <dbReference type="Proteomes" id="UP000232003"/>
    </source>
</evidence>
<dbReference type="EMBL" id="CP024785">
    <property type="protein sequence ID" value="AUB42675.1"/>
    <property type="molecule type" value="Genomic_DNA"/>
</dbReference>